<evidence type="ECO:0000259" key="1">
    <source>
        <dbReference type="SMART" id="SM00382"/>
    </source>
</evidence>
<dbReference type="CDD" id="cd00009">
    <property type="entry name" value="AAA"/>
    <property type="match status" value="1"/>
</dbReference>
<dbReference type="RefSeq" id="WP_314508720.1">
    <property type="nucleotide sequence ID" value="NZ_JASJOU010000001.1"/>
</dbReference>
<dbReference type="Gene3D" id="3.40.50.300">
    <property type="entry name" value="P-loop containing nucleotide triphosphate hydrolases"/>
    <property type="match status" value="1"/>
</dbReference>
<organism evidence="2 3">
    <name type="scientific">Xanthocytophaga agilis</name>
    <dbReference type="NCBI Taxonomy" id="3048010"/>
    <lineage>
        <taxon>Bacteria</taxon>
        <taxon>Pseudomonadati</taxon>
        <taxon>Bacteroidota</taxon>
        <taxon>Cytophagia</taxon>
        <taxon>Cytophagales</taxon>
        <taxon>Rhodocytophagaceae</taxon>
        <taxon>Xanthocytophaga</taxon>
    </lineage>
</organism>
<dbReference type="AlphaFoldDB" id="A0AAE3R0I9"/>
<dbReference type="SUPFAM" id="SSF52540">
    <property type="entry name" value="P-loop containing nucleoside triphosphate hydrolases"/>
    <property type="match status" value="1"/>
</dbReference>
<dbReference type="GO" id="GO:0016887">
    <property type="term" value="F:ATP hydrolysis activity"/>
    <property type="evidence" value="ECO:0007669"/>
    <property type="project" value="InterPro"/>
</dbReference>
<dbReference type="GO" id="GO:0005524">
    <property type="term" value="F:ATP binding"/>
    <property type="evidence" value="ECO:0007669"/>
    <property type="project" value="InterPro"/>
</dbReference>
<dbReference type="Pfam" id="PF07728">
    <property type="entry name" value="AAA_5"/>
    <property type="match status" value="1"/>
</dbReference>
<name>A0AAE3R0I9_9BACT</name>
<keyword evidence="3" id="KW-1185">Reference proteome</keyword>
<dbReference type="InterPro" id="IPR011704">
    <property type="entry name" value="ATPase_dyneun-rel_AAA"/>
</dbReference>
<reference evidence="2" key="1">
    <citation type="submission" date="2023-05" db="EMBL/GenBank/DDBJ databases">
        <authorList>
            <person name="Zhang X."/>
        </authorList>
    </citation>
    <scope>NUCLEOTIDE SEQUENCE</scope>
    <source>
        <strain evidence="2">BD1B2-1</strain>
    </source>
</reference>
<dbReference type="Proteomes" id="UP001232063">
    <property type="component" value="Unassembled WGS sequence"/>
</dbReference>
<dbReference type="EMBL" id="JASJOU010000001">
    <property type="protein sequence ID" value="MDJ1499180.1"/>
    <property type="molecule type" value="Genomic_DNA"/>
</dbReference>
<accession>A0AAE3R0I9</accession>
<comment type="caution">
    <text evidence="2">The sequence shown here is derived from an EMBL/GenBank/DDBJ whole genome shotgun (WGS) entry which is preliminary data.</text>
</comment>
<dbReference type="InterPro" id="IPR003593">
    <property type="entry name" value="AAA+_ATPase"/>
</dbReference>
<sequence>MAASNGYVFYGVESTSQEVRKFTEHILRANLAAEEKGHKKTPVCIWGTHGIGKTEVVQQIARDNNYQFVYIAPAQFEEMGDLIGMPAIENGKTVFRAPEWVPTQPGPGVLLIDDVNRADDRILRGIMQLLQNYELVSWKLPYQWQIVLTANPDGGNYSVTPMDDAMLTRMMHITMKFDSKVWAFWAEKAGVDPRGINFVLTYPEVAHGSRTTPRSLVQFFDSISSIKSLSDELPLIQMLASSCLDEETVTSFISYVQQNLSELISPEEIYEAKDFSRQVYHPVKKCVDQDVFRVDIMATICTRLINHLTIQNIKLKPEQVKNIQEFIKIDFLPNDLRLSLLQDLVQSPNATLKMVMADPEVSRLLLKKM</sequence>
<evidence type="ECO:0000313" key="2">
    <source>
        <dbReference type="EMBL" id="MDJ1499180.1"/>
    </source>
</evidence>
<gene>
    <name evidence="2" type="ORF">QNI22_00915</name>
</gene>
<feature type="domain" description="AAA+ ATPase" evidence="1">
    <location>
        <begin position="39"/>
        <end position="176"/>
    </location>
</feature>
<protein>
    <submittedName>
        <fullName evidence="2">AAA family ATPase</fullName>
    </submittedName>
</protein>
<dbReference type="InterPro" id="IPR027417">
    <property type="entry name" value="P-loop_NTPase"/>
</dbReference>
<evidence type="ECO:0000313" key="3">
    <source>
        <dbReference type="Proteomes" id="UP001232063"/>
    </source>
</evidence>
<dbReference type="SMART" id="SM00382">
    <property type="entry name" value="AAA"/>
    <property type="match status" value="1"/>
</dbReference>
<proteinExistence type="predicted"/>